<comment type="caution">
    <text evidence="2">The sequence shown here is derived from an EMBL/GenBank/DDBJ whole genome shotgun (WGS) entry which is preliminary data.</text>
</comment>
<organism evidence="2 3">
    <name type="scientific">Vitis vinifera</name>
    <name type="common">Grape</name>
    <dbReference type="NCBI Taxonomy" id="29760"/>
    <lineage>
        <taxon>Eukaryota</taxon>
        <taxon>Viridiplantae</taxon>
        <taxon>Streptophyta</taxon>
        <taxon>Embryophyta</taxon>
        <taxon>Tracheophyta</taxon>
        <taxon>Spermatophyta</taxon>
        <taxon>Magnoliopsida</taxon>
        <taxon>eudicotyledons</taxon>
        <taxon>Gunneridae</taxon>
        <taxon>Pentapetalae</taxon>
        <taxon>rosids</taxon>
        <taxon>Vitales</taxon>
        <taxon>Vitaceae</taxon>
        <taxon>Viteae</taxon>
        <taxon>Vitis</taxon>
    </lineage>
</organism>
<sequence>MSPYRIVYGKACHLPVELEHRAYWAIKNMNFDSNQARAKRKYDLNELEAYRNESYECLSNAREKHKFYHDKLILRREFKQGEKVLLYNSKLHIFLGKLRSRWNDPYVVKEVFPYGTMTIQNSRTGNEFKVNGQLLKHFIERFETQEENLHFLMGMFKRVEAFSENPVGSEKVSLTCVQGCKAPTGGAAPDSHELTRQLIPRAQRGARPRNPKQSATRLILVSYSPFGLLGNFLGNSGSPPTTSSTCPPSLGVCADAPGVDLSRREFGQEFSYDIQAFSTYEPTAQSMRLLDRYYFLALMDPPHIFMPLVGRDDIISSDTIATAFGLPSSAPSEARFAPHASYFSSPPLSGAPEPAVPISTPAVPVSDLPRPSQPQVADATSSTLSIMALLDTLQELFVSMDSRIDARLSKMETRMDDLTFSVQQLTSLVIPSRQRGDFVTPADTSLEVDGGTEMISSGSNTRAPTVTHETMPILQTSGATGQVDGEIFIRATATGMDIIIWDDPPMVRDLSEAITPIVEITGQATTPMLEEIAGVVTPIIGA</sequence>
<evidence type="ECO:0000256" key="1">
    <source>
        <dbReference type="SAM" id="MobiDB-lite"/>
    </source>
</evidence>
<name>A0A438DGV3_VITVI</name>
<protein>
    <recommendedName>
        <fullName evidence="4">Reverse transcriptase domain-containing protein</fullName>
    </recommendedName>
</protein>
<reference evidence="2 3" key="1">
    <citation type="journal article" date="2018" name="PLoS Genet.">
        <title>Population sequencing reveals clonal diversity and ancestral inbreeding in the grapevine cultivar Chardonnay.</title>
        <authorList>
            <person name="Roach M.J."/>
            <person name="Johnson D.L."/>
            <person name="Bohlmann J."/>
            <person name="van Vuuren H.J."/>
            <person name="Jones S.J."/>
            <person name="Pretorius I.S."/>
            <person name="Schmidt S.A."/>
            <person name="Borneman A.R."/>
        </authorList>
    </citation>
    <scope>NUCLEOTIDE SEQUENCE [LARGE SCALE GENOMIC DNA]</scope>
    <source>
        <strain evidence="3">cv. Chardonnay</strain>
        <tissue evidence="2">Leaf</tissue>
    </source>
</reference>
<accession>A0A438DGV3</accession>
<gene>
    <name evidence="2" type="ORF">CK203_106431</name>
</gene>
<dbReference type="Proteomes" id="UP000288805">
    <property type="component" value="Unassembled WGS sequence"/>
</dbReference>
<evidence type="ECO:0000313" key="2">
    <source>
        <dbReference type="EMBL" id="RVW34661.1"/>
    </source>
</evidence>
<feature type="compositionally biased region" description="Polar residues" evidence="1">
    <location>
        <begin position="454"/>
        <end position="464"/>
    </location>
</feature>
<proteinExistence type="predicted"/>
<evidence type="ECO:0008006" key="4">
    <source>
        <dbReference type="Google" id="ProtNLM"/>
    </source>
</evidence>
<dbReference type="AlphaFoldDB" id="A0A438DGV3"/>
<dbReference type="EMBL" id="QGNW01001631">
    <property type="protein sequence ID" value="RVW34661.1"/>
    <property type="molecule type" value="Genomic_DNA"/>
</dbReference>
<feature type="region of interest" description="Disordered" evidence="1">
    <location>
        <begin position="443"/>
        <end position="464"/>
    </location>
</feature>
<evidence type="ECO:0000313" key="3">
    <source>
        <dbReference type="Proteomes" id="UP000288805"/>
    </source>
</evidence>